<evidence type="ECO:0000313" key="3">
    <source>
        <dbReference type="EMBL" id="KZM22281.1"/>
    </source>
</evidence>
<evidence type="ECO:0000256" key="1">
    <source>
        <dbReference type="SAM" id="MobiDB-lite"/>
    </source>
</evidence>
<dbReference type="Proteomes" id="UP000076837">
    <property type="component" value="Unassembled WGS sequence"/>
</dbReference>
<sequence length="374" mass="37607">MHFPSTLAFLSSALALALPTSAHGSLTGPSISPSLSTATTTTTDPYMNTETRTARSAKKTKTAFATVTRIMATSAYVTTSATASHLADPPCTKGECEEEGNGNGRTSATVEMGTEIHADTDLDASAAPTTTATTTTTRPSSSRAISRLTRAANSTGRLGAMGIVSVNNAAMGTLDTAVTGGVPGGSFKPTAPDRESSAWDAERTSLLSTTPPATATAAAAAAAAGGTTTSRSASHAAGGDGDGWGLGGFEWPGFGAAETTPSTSAATSIAPASAATLTTHPGDGIAWSGTDNAIRLQLHDRALLGPGGMGKGELRRGLRRHGGNGGDVRQRECRVCGTEGKVLCRGDVAVGVCEEGCLVMKMLGRGRGNGCEDE</sequence>
<feature type="compositionally biased region" description="Low complexity" evidence="1">
    <location>
        <begin position="124"/>
        <end position="144"/>
    </location>
</feature>
<protein>
    <submittedName>
        <fullName evidence="3">Uncharacterized protein</fullName>
    </submittedName>
</protein>
<gene>
    <name evidence="3" type="ORF">ST47_g6548</name>
</gene>
<feature type="compositionally biased region" description="Low complexity" evidence="1">
    <location>
        <begin position="29"/>
        <end position="51"/>
    </location>
</feature>
<proteinExistence type="predicted"/>
<evidence type="ECO:0000256" key="2">
    <source>
        <dbReference type="SAM" id="SignalP"/>
    </source>
</evidence>
<name>A0A163C8J8_DIDRA</name>
<feature type="region of interest" description="Disordered" evidence="1">
    <location>
        <begin position="121"/>
        <end position="145"/>
    </location>
</feature>
<dbReference type="AlphaFoldDB" id="A0A163C8J8"/>
<feature type="compositionally biased region" description="Basic and acidic residues" evidence="1">
    <location>
        <begin position="191"/>
        <end position="202"/>
    </location>
</feature>
<feature type="region of interest" description="Disordered" evidence="1">
    <location>
        <begin position="181"/>
        <end position="202"/>
    </location>
</feature>
<dbReference type="EMBL" id="JYNV01000221">
    <property type="protein sequence ID" value="KZM22281.1"/>
    <property type="molecule type" value="Genomic_DNA"/>
</dbReference>
<feature type="signal peptide" evidence="2">
    <location>
        <begin position="1"/>
        <end position="24"/>
    </location>
</feature>
<evidence type="ECO:0000313" key="4">
    <source>
        <dbReference type="Proteomes" id="UP000076837"/>
    </source>
</evidence>
<feature type="chain" id="PRO_5043332582" evidence="2">
    <location>
        <begin position="25"/>
        <end position="374"/>
    </location>
</feature>
<organism evidence="3 4">
    <name type="scientific">Didymella rabiei</name>
    <name type="common">Chickpea ascochyta blight fungus</name>
    <name type="synonym">Mycosphaerella rabiei</name>
    <dbReference type="NCBI Taxonomy" id="5454"/>
    <lineage>
        <taxon>Eukaryota</taxon>
        <taxon>Fungi</taxon>
        <taxon>Dikarya</taxon>
        <taxon>Ascomycota</taxon>
        <taxon>Pezizomycotina</taxon>
        <taxon>Dothideomycetes</taxon>
        <taxon>Pleosporomycetidae</taxon>
        <taxon>Pleosporales</taxon>
        <taxon>Pleosporineae</taxon>
        <taxon>Didymellaceae</taxon>
        <taxon>Ascochyta</taxon>
    </lineage>
</organism>
<accession>A0A163C8J8</accession>
<keyword evidence="2" id="KW-0732">Signal</keyword>
<reference evidence="3 4" key="1">
    <citation type="journal article" date="2016" name="Sci. Rep.">
        <title>Draft genome sequencing and secretome analysis of fungal phytopathogen Ascochyta rabiei provides insight into the necrotrophic effector repertoire.</title>
        <authorList>
            <person name="Verma S."/>
            <person name="Gazara R.K."/>
            <person name="Nizam S."/>
            <person name="Parween S."/>
            <person name="Chattopadhyay D."/>
            <person name="Verma P.K."/>
        </authorList>
    </citation>
    <scope>NUCLEOTIDE SEQUENCE [LARGE SCALE GENOMIC DNA]</scope>
    <source>
        <strain evidence="3 4">ArDII</strain>
    </source>
</reference>
<keyword evidence="4" id="KW-1185">Reference proteome</keyword>
<comment type="caution">
    <text evidence="3">The sequence shown here is derived from an EMBL/GenBank/DDBJ whole genome shotgun (WGS) entry which is preliminary data.</text>
</comment>
<feature type="region of interest" description="Disordered" evidence="1">
    <location>
        <begin position="22"/>
        <end position="57"/>
    </location>
</feature>
<feature type="region of interest" description="Disordered" evidence="1">
    <location>
        <begin position="86"/>
        <end position="105"/>
    </location>
</feature>